<evidence type="ECO:0000313" key="10">
    <source>
        <dbReference type="Proteomes" id="UP000006196"/>
    </source>
</evidence>
<evidence type="ECO:0000256" key="1">
    <source>
        <dbReference type="ARBA" id="ARBA00006336"/>
    </source>
</evidence>
<dbReference type="GO" id="GO:0046872">
    <property type="term" value="F:metal ion binding"/>
    <property type="evidence" value="ECO:0007669"/>
    <property type="project" value="UniProtKB-KW"/>
</dbReference>
<dbReference type="eggNOG" id="COG1335">
    <property type="taxonomic scope" value="Bacteria"/>
</dbReference>
<comment type="pathway">
    <text evidence="5">Cofactor biosynthesis; nicotinate biosynthesis; nicotinate from nicotinamide: step 1/1.</text>
</comment>
<sequence length="188" mass="20014">MKTALLIVDVQNDFCPGGSLATARGDDVATAIAQLISGDHGYAHVVATQDWHIDPGAHFSSEPDFVDSWPVHCVAGSDGAALRAPLDPEHIEAFFRKGEYRAAYSGFEGATEDGTQLAEWLNRAGISAVDVCGIATDHCVRATVLDALREGFDVRVSKELCSPVDEARAARALDEMRAAGAQVKAGYR</sequence>
<evidence type="ECO:0000256" key="7">
    <source>
        <dbReference type="ARBA" id="ARBA00043224"/>
    </source>
</evidence>
<dbReference type="RefSeq" id="WP_006839711.1">
    <property type="nucleotide sequence ID" value="NZ_GG667192.1"/>
</dbReference>
<dbReference type="AlphaFoldDB" id="C0XRB7"/>
<dbReference type="GO" id="GO:0008936">
    <property type="term" value="F:nicotinamidase activity"/>
    <property type="evidence" value="ECO:0007669"/>
    <property type="project" value="UniProtKB-EC"/>
</dbReference>
<evidence type="ECO:0000256" key="3">
    <source>
        <dbReference type="ARBA" id="ARBA00022723"/>
    </source>
</evidence>
<dbReference type="STRING" id="525263.HMPREF0298_0987"/>
<dbReference type="EMBL" id="ACHJ01000096">
    <property type="protein sequence ID" value="EEI17251.1"/>
    <property type="molecule type" value="Genomic_DNA"/>
</dbReference>
<dbReference type="SUPFAM" id="SSF52499">
    <property type="entry name" value="Isochorismatase-like hydrolases"/>
    <property type="match status" value="1"/>
</dbReference>
<keyword evidence="2" id="KW-0662">Pyridine nucleotide biosynthesis</keyword>
<dbReference type="Proteomes" id="UP000006196">
    <property type="component" value="Unassembled WGS sequence"/>
</dbReference>
<comment type="caution">
    <text evidence="9">The sequence shown here is derived from an EMBL/GenBank/DDBJ whole genome shotgun (WGS) entry which is preliminary data.</text>
</comment>
<feature type="domain" description="Isochorismatase-like" evidence="8">
    <location>
        <begin position="3"/>
        <end position="183"/>
    </location>
</feature>
<dbReference type="EC" id="3.5.1.19" evidence="6"/>
<dbReference type="InterPro" id="IPR036380">
    <property type="entry name" value="Isochorismatase-like_sf"/>
</dbReference>
<proteinExistence type="inferred from homology"/>
<dbReference type="InterPro" id="IPR052347">
    <property type="entry name" value="Isochorismatase_Nicotinamidase"/>
</dbReference>
<dbReference type="Pfam" id="PF00857">
    <property type="entry name" value="Isochorismatase"/>
    <property type="match status" value="1"/>
</dbReference>
<accession>C0XRB7</accession>
<evidence type="ECO:0000313" key="9">
    <source>
        <dbReference type="EMBL" id="EEI17251.1"/>
    </source>
</evidence>
<dbReference type="InterPro" id="IPR000868">
    <property type="entry name" value="Isochorismatase-like_dom"/>
</dbReference>
<keyword evidence="4 9" id="KW-0378">Hydrolase</keyword>
<dbReference type="Gene3D" id="3.40.50.850">
    <property type="entry name" value="Isochorismatase-like"/>
    <property type="match status" value="1"/>
</dbReference>
<organism evidence="9 10">
    <name type="scientific">Corynebacterium lipophiloflavum (strain ATCC 700352 / DSM 44291 / CCUG 37336 / JCM 10383 / DMMZ 1944)</name>
    <dbReference type="NCBI Taxonomy" id="525263"/>
    <lineage>
        <taxon>Bacteria</taxon>
        <taxon>Bacillati</taxon>
        <taxon>Actinomycetota</taxon>
        <taxon>Actinomycetes</taxon>
        <taxon>Mycobacteriales</taxon>
        <taxon>Corynebacteriaceae</taxon>
        <taxon>Corynebacterium</taxon>
    </lineage>
</organism>
<dbReference type="CDD" id="cd01011">
    <property type="entry name" value="nicotinamidase"/>
    <property type="match status" value="1"/>
</dbReference>
<reference evidence="9" key="1">
    <citation type="submission" date="2009-01" db="EMBL/GenBank/DDBJ databases">
        <authorList>
            <person name="Qin X."/>
            <person name="Bachman B."/>
            <person name="Battles P."/>
            <person name="Bell A."/>
            <person name="Bess C."/>
            <person name="Bickham C."/>
            <person name="Chaboub L."/>
            <person name="Chen D."/>
            <person name="Coyle M."/>
            <person name="Deiros D.R."/>
            <person name="Dinh H."/>
            <person name="Forbes L."/>
            <person name="Fowler G."/>
            <person name="Francisco L."/>
            <person name="Fu Q."/>
            <person name="Gubbala S."/>
            <person name="Hale W."/>
            <person name="Han Y."/>
            <person name="Hemphill L."/>
            <person name="Highlander S.K."/>
            <person name="Hirani K."/>
            <person name="Hogues M."/>
            <person name="Jackson L."/>
            <person name="Jakkamsetti A."/>
            <person name="Javaid M."/>
            <person name="Jiang H."/>
            <person name="Korchina V."/>
            <person name="Kovar C."/>
            <person name="Lara F."/>
            <person name="Lee S."/>
            <person name="Mata R."/>
            <person name="Mathew T."/>
            <person name="Moen C."/>
            <person name="Morales K."/>
            <person name="Munidasa M."/>
            <person name="Nazareth L."/>
            <person name="Ngo R."/>
            <person name="Nguyen L."/>
            <person name="Okwuonu G."/>
            <person name="Ongeri F."/>
            <person name="Patil S."/>
            <person name="Petrosino J."/>
            <person name="Pham C."/>
            <person name="Pham P."/>
            <person name="Pu L.-L."/>
            <person name="Puazo M."/>
            <person name="Raj R."/>
            <person name="Reid J."/>
            <person name="Rouhana J."/>
            <person name="Saada N."/>
            <person name="Shang Y."/>
            <person name="Simmons D."/>
            <person name="Thornton R."/>
            <person name="Warren J."/>
            <person name="Weissenberger G."/>
            <person name="Zhang J."/>
            <person name="Zhang L."/>
            <person name="Zhou C."/>
            <person name="Zhu D."/>
            <person name="Muzny D."/>
            <person name="Worley K."/>
            <person name="Gibbs R."/>
        </authorList>
    </citation>
    <scope>NUCLEOTIDE SEQUENCE [LARGE SCALE GENOMIC DNA]</scope>
    <source>
        <strain evidence="9">DSM 44291</strain>
    </source>
</reference>
<name>C0XRB7_CORLD</name>
<evidence type="ECO:0000256" key="4">
    <source>
        <dbReference type="ARBA" id="ARBA00022801"/>
    </source>
</evidence>
<gene>
    <name evidence="9" type="primary">pncA</name>
    <name evidence="9" type="ORF">HMPREF0298_0987</name>
</gene>
<dbReference type="PANTHER" id="PTHR11080:SF2">
    <property type="entry name" value="LD05707P"/>
    <property type="match status" value="1"/>
</dbReference>
<evidence type="ECO:0000259" key="8">
    <source>
        <dbReference type="Pfam" id="PF00857"/>
    </source>
</evidence>
<keyword evidence="10" id="KW-1185">Reference proteome</keyword>
<evidence type="ECO:0000256" key="2">
    <source>
        <dbReference type="ARBA" id="ARBA00022642"/>
    </source>
</evidence>
<dbReference type="OrthoDB" id="9791276at2"/>
<protein>
    <recommendedName>
        <fullName evidence="6">nicotinamidase</fullName>
        <ecNumber evidence="6">3.5.1.19</ecNumber>
    </recommendedName>
    <alternativeName>
        <fullName evidence="7">Nicotinamide deamidase</fullName>
    </alternativeName>
</protein>
<dbReference type="PANTHER" id="PTHR11080">
    <property type="entry name" value="PYRAZINAMIDASE/NICOTINAMIDASE"/>
    <property type="match status" value="1"/>
</dbReference>
<evidence type="ECO:0000256" key="6">
    <source>
        <dbReference type="ARBA" id="ARBA00039017"/>
    </source>
</evidence>
<dbReference type="HOGENOM" id="CLU_068979_13_2_11"/>
<keyword evidence="3" id="KW-0479">Metal-binding</keyword>
<comment type="similarity">
    <text evidence="1">Belongs to the isochorismatase family.</text>
</comment>
<dbReference type="GO" id="GO:0019363">
    <property type="term" value="P:pyridine nucleotide biosynthetic process"/>
    <property type="evidence" value="ECO:0007669"/>
    <property type="project" value="UniProtKB-KW"/>
</dbReference>
<evidence type="ECO:0000256" key="5">
    <source>
        <dbReference type="ARBA" id="ARBA00037900"/>
    </source>
</evidence>